<dbReference type="AlphaFoldDB" id="A0A1Z1MEJ7"/>
<accession>A0A1Z1MEJ7</accession>
<proteinExistence type="predicted"/>
<organism evidence="2">
    <name type="scientific">Polysiphonia infestans</name>
    <dbReference type="NCBI Taxonomy" id="2006978"/>
    <lineage>
        <taxon>Eukaryota</taxon>
        <taxon>Rhodophyta</taxon>
        <taxon>Florideophyceae</taxon>
        <taxon>Rhodymeniophycidae</taxon>
        <taxon>Ceramiales</taxon>
        <taxon>Rhodomelaceae</taxon>
        <taxon>Polysiphonioideae</taxon>
        <taxon>Polysiphonia</taxon>
    </lineage>
</organism>
<name>A0A1Z1MEJ7_9FLOR</name>
<geneLocation type="chloroplast" evidence="2"/>
<reference evidence="2" key="1">
    <citation type="journal article" date="2017" name="J. Phycol.">
        <title>Analysis of chloroplast genomes and a supermatrix inform reclassification of the Rhodomelaceae (Rhodophyta).</title>
        <authorList>
            <person name="Diaz-Tapia P."/>
            <person name="Maggs C.A."/>
            <person name="West J.A."/>
            <person name="Verbruggen H."/>
        </authorList>
    </citation>
    <scope>NUCLEOTIDE SEQUENCE</scope>
    <source>
        <strain evidence="2">PD763</strain>
    </source>
</reference>
<feature type="domain" description="DUF4346" evidence="1">
    <location>
        <begin position="5"/>
        <end position="87"/>
    </location>
</feature>
<sequence>MDNSYFVIRISKQTKIEIYFYNYKTNFKSNNYYPICFIANSCDFQEIINLLNSYAKFTNCSAIHNMYLGREVFKAQVSIQLNQIYIQN</sequence>
<keyword evidence="2" id="KW-0934">Plastid</keyword>
<dbReference type="Pfam" id="PF14251">
    <property type="entry name" value="PterinBD-DUF4346"/>
    <property type="match status" value="1"/>
</dbReference>
<dbReference type="EMBL" id="MF101432">
    <property type="protein sequence ID" value="ARW64329.1"/>
    <property type="molecule type" value="Genomic_DNA"/>
</dbReference>
<dbReference type="GeneID" id="33357360"/>
<protein>
    <recommendedName>
        <fullName evidence="1">DUF4346 domain-containing protein</fullName>
    </recommendedName>
</protein>
<gene>
    <name evidence="2" type="primary">ConsOrf2</name>
</gene>
<evidence type="ECO:0000313" key="2">
    <source>
        <dbReference type="EMBL" id="ARW64329.1"/>
    </source>
</evidence>
<dbReference type="RefSeq" id="YP_009395349.1">
    <property type="nucleotide sequence ID" value="NC_035277.1"/>
</dbReference>
<keyword evidence="2" id="KW-0150">Chloroplast</keyword>
<evidence type="ECO:0000259" key="1">
    <source>
        <dbReference type="Pfam" id="PF14251"/>
    </source>
</evidence>
<dbReference type="InterPro" id="IPR025595">
    <property type="entry name" value="PterinBD-DUF4346"/>
</dbReference>